<reference evidence="4" key="1">
    <citation type="journal article" date="2009" name="Stand. Genomic Sci.">
        <title>Complete genome sequence of Halomicrobium mukohataei type strain (arg-2).</title>
        <authorList>
            <person name="Tindall B.J."/>
            <person name="Schneider S."/>
            <person name="Lapidus A."/>
            <person name="Copeland A."/>
            <person name="Glavina Del Rio T."/>
            <person name="Nolan M."/>
            <person name="Lucas S."/>
            <person name="Chen F."/>
            <person name="Tice H."/>
            <person name="Cheng J.F."/>
            <person name="Saunders E."/>
            <person name="Bruce D."/>
            <person name="Goodwin L."/>
            <person name="Pitluck S."/>
            <person name="Mikhailova N."/>
            <person name="Pati A."/>
            <person name="Ivanova N."/>
            <person name="Mavrommatis K."/>
            <person name="Chen A."/>
            <person name="Palaniappan K."/>
            <person name="Chain P."/>
            <person name="Land M."/>
            <person name="Hauser L."/>
            <person name="Chang Y.J."/>
            <person name="Jeffries C.D."/>
            <person name="Brettin T."/>
            <person name="Han C."/>
            <person name="Rohde M."/>
            <person name="Goker M."/>
            <person name="Bristow J."/>
            <person name="Eisen J.A."/>
            <person name="Markowitz V."/>
            <person name="Hugenholtz P."/>
            <person name="Klenk H.P."/>
            <person name="Kyrpides N.C."/>
            <person name="Detter J.C."/>
        </authorList>
    </citation>
    <scope>NUCLEOTIDE SEQUENCE [LARGE SCALE GENOMIC DNA]</scope>
    <source>
        <strain evidence="4">ATCC 700874 / DSM 12286 / JCM 9738 / NCIMB 13541</strain>
        <plasmid evidence="4">Plasmid pHmuk01</plasmid>
    </source>
</reference>
<evidence type="ECO:0000313" key="4">
    <source>
        <dbReference type="Proteomes" id="UP000001746"/>
    </source>
</evidence>
<gene>
    <name evidence="3" type="ordered locus">Hmuk_3259</name>
</gene>
<protein>
    <submittedName>
        <fullName evidence="3">Uncharacterized protein</fullName>
    </submittedName>
</protein>
<proteinExistence type="predicted"/>
<keyword evidence="4" id="KW-1185">Reference proteome</keyword>
<dbReference type="HOGENOM" id="CLU_1286321_0_0_2"/>
<dbReference type="eggNOG" id="ENOG502N5BK">
    <property type="taxonomic scope" value="Archaea"/>
</dbReference>
<dbReference type="KEGG" id="hmu:Hmuk_3259"/>
<name>C7P4W4_HALMD</name>
<feature type="region of interest" description="Disordered" evidence="2">
    <location>
        <begin position="174"/>
        <end position="214"/>
    </location>
</feature>
<keyword evidence="1" id="KW-0175">Coiled coil</keyword>
<sequence>MVPTMYSYMVQFRDWIPGSWGGSSNELMEKDADELDLEARTFETQIELKEQELERLDHQFEQLVEKGRKVAGPKKERLKRKAKQLKRDYENKEAAWQEMLEEYTTLLAAKNAKKRLEEQPQSSLRDMSEEDVQEFMNDIVREIEKRNKDTEWIQRKGDQLNRTLTSVSQDFGATMEESEIDTLFQDANEDPVSLSELTKEEDESENIFNEELGR</sequence>
<dbReference type="AlphaFoldDB" id="C7P4W4"/>
<geneLocation type="plasmid" evidence="3 4">
    <name>pHmuk01</name>
</geneLocation>
<organism evidence="3 4">
    <name type="scientific">Halomicrobium mukohataei (strain ATCC 700874 / DSM 12286 / JCM 9738 / NCIMB 13541)</name>
    <name type="common">Haloarcula mukohataei</name>
    <dbReference type="NCBI Taxonomy" id="485914"/>
    <lineage>
        <taxon>Archaea</taxon>
        <taxon>Methanobacteriati</taxon>
        <taxon>Methanobacteriota</taxon>
        <taxon>Stenosarchaea group</taxon>
        <taxon>Halobacteria</taxon>
        <taxon>Halobacteriales</taxon>
        <taxon>Haloarculaceae</taxon>
        <taxon>Halomicrobium</taxon>
    </lineage>
</organism>
<feature type="coiled-coil region" evidence="1">
    <location>
        <begin position="25"/>
        <end position="102"/>
    </location>
</feature>
<dbReference type="Proteomes" id="UP000001746">
    <property type="component" value="Plasmid pHmuk01"/>
</dbReference>
<evidence type="ECO:0000256" key="1">
    <source>
        <dbReference type="SAM" id="Coils"/>
    </source>
</evidence>
<accession>C7P4W4</accession>
<evidence type="ECO:0000256" key="2">
    <source>
        <dbReference type="SAM" id="MobiDB-lite"/>
    </source>
</evidence>
<dbReference type="EMBL" id="CP001689">
    <property type="protein sequence ID" value="ACV49359.1"/>
    <property type="molecule type" value="Genomic_DNA"/>
</dbReference>
<evidence type="ECO:0000313" key="3">
    <source>
        <dbReference type="EMBL" id="ACV49359.1"/>
    </source>
</evidence>
<keyword evidence="3" id="KW-0614">Plasmid</keyword>